<feature type="transmembrane region" description="Helical" evidence="1">
    <location>
        <begin position="358"/>
        <end position="378"/>
    </location>
</feature>
<organism evidence="3 4">
    <name type="scientific">Celeribacter baekdonensis</name>
    <dbReference type="NCBI Taxonomy" id="875171"/>
    <lineage>
        <taxon>Bacteria</taxon>
        <taxon>Pseudomonadati</taxon>
        <taxon>Pseudomonadota</taxon>
        <taxon>Alphaproteobacteria</taxon>
        <taxon>Rhodobacterales</taxon>
        <taxon>Roseobacteraceae</taxon>
        <taxon>Celeribacter</taxon>
    </lineage>
</organism>
<dbReference type="RefSeq" id="WP_074647446.1">
    <property type="nucleotide sequence ID" value="NZ_FNBL01000023.1"/>
</dbReference>
<keyword evidence="1" id="KW-0472">Membrane</keyword>
<evidence type="ECO:0000256" key="1">
    <source>
        <dbReference type="SAM" id="Phobius"/>
    </source>
</evidence>
<evidence type="ECO:0000313" key="4">
    <source>
        <dbReference type="Proteomes" id="UP000182284"/>
    </source>
</evidence>
<feature type="transmembrane region" description="Helical" evidence="1">
    <location>
        <begin position="45"/>
        <end position="66"/>
    </location>
</feature>
<feature type="transmembrane region" description="Helical" evidence="1">
    <location>
        <begin position="136"/>
        <end position="161"/>
    </location>
</feature>
<dbReference type="AlphaFoldDB" id="A0A1G7UKD9"/>
<feature type="transmembrane region" description="Helical" evidence="1">
    <location>
        <begin position="12"/>
        <end position="33"/>
    </location>
</feature>
<keyword evidence="1" id="KW-1133">Transmembrane helix</keyword>
<feature type="domain" description="DUF112" evidence="2">
    <location>
        <begin position="19"/>
        <end position="439"/>
    </location>
</feature>
<feature type="transmembrane region" description="Helical" evidence="1">
    <location>
        <begin position="198"/>
        <end position="218"/>
    </location>
</feature>
<name>A0A1G7UKD9_9RHOB</name>
<dbReference type="Pfam" id="PF01970">
    <property type="entry name" value="TctA"/>
    <property type="match status" value="1"/>
</dbReference>
<proteinExistence type="predicted"/>
<gene>
    <name evidence="3" type="ORF">SAMN04488117_1239</name>
</gene>
<sequence length="508" mass="53511">MYSDLLNALPEVLSLANFAAVIIGVIAGIVVGAMPGLSATMAISVLVPFTFGLEPLVALGLMAGIYNGAMYGGAIPAVLLRIPGTPAAVATTFDGYPMAQKGEGGFALQVAVVSSSIGGIASAFALMLLAPPLSQVTLLFGPSEVFWVAIFGLASIIFLLGGSPVKGLISACFGVFVSVIGADPIFGTDRYTFGQLEMLDGISIVILLVGLYALPPVIDLLETPLKTETDANKLGTEPIWRTLPRMGRFWKTWIRGSLIGIWIGILPGAGGSMAAFMSYNEARRASKTPETWGNGEPEGVAAAEVANNADTASALIPALTLGIPGTAVAAVMLGGLMIHGLQPGPMLFRENPDVVFGFMWQFLFGAILLVFLGGSLATNSFARLLNLPRPLLGSVIIVLMLIGVYSIHGRMFDVYLMLGFGAIGYVMDKLKFPLPPVVLGLILGAFAEENLRLALRIGRGDWTILFQNVTSLVIVALTIAVIVGPLIKRRYVNKRLKAELGSKTGMEE</sequence>
<feature type="transmembrane region" description="Helical" evidence="1">
    <location>
        <begin position="167"/>
        <end position="186"/>
    </location>
</feature>
<evidence type="ECO:0000313" key="3">
    <source>
        <dbReference type="EMBL" id="SDG47976.1"/>
    </source>
</evidence>
<feature type="transmembrane region" description="Helical" evidence="1">
    <location>
        <begin position="464"/>
        <end position="487"/>
    </location>
</feature>
<dbReference type="InterPro" id="IPR002823">
    <property type="entry name" value="DUF112_TM"/>
</dbReference>
<feature type="transmembrane region" description="Helical" evidence="1">
    <location>
        <begin position="106"/>
        <end position="129"/>
    </location>
</feature>
<feature type="transmembrane region" description="Helical" evidence="1">
    <location>
        <begin position="314"/>
        <end position="338"/>
    </location>
</feature>
<evidence type="ECO:0000259" key="2">
    <source>
        <dbReference type="Pfam" id="PF01970"/>
    </source>
</evidence>
<dbReference type="PANTHER" id="PTHR35342">
    <property type="entry name" value="TRICARBOXYLIC TRANSPORT PROTEIN"/>
    <property type="match status" value="1"/>
</dbReference>
<reference evidence="3 4" key="1">
    <citation type="submission" date="2016-10" db="EMBL/GenBank/DDBJ databases">
        <authorList>
            <person name="de Groot N.N."/>
        </authorList>
    </citation>
    <scope>NUCLEOTIDE SEQUENCE [LARGE SCALE GENOMIC DNA]</scope>
    <source>
        <strain evidence="3 4">DSM 27375</strain>
    </source>
</reference>
<dbReference type="PANTHER" id="PTHR35342:SF5">
    <property type="entry name" value="TRICARBOXYLIC TRANSPORT PROTEIN"/>
    <property type="match status" value="1"/>
</dbReference>
<feature type="transmembrane region" description="Helical" evidence="1">
    <location>
        <begin position="253"/>
        <end position="277"/>
    </location>
</feature>
<dbReference type="Proteomes" id="UP000182284">
    <property type="component" value="Unassembled WGS sequence"/>
</dbReference>
<feature type="transmembrane region" description="Helical" evidence="1">
    <location>
        <begin position="390"/>
        <end position="408"/>
    </location>
</feature>
<dbReference type="OrthoDB" id="9791872at2"/>
<accession>A0A1G7UKD9</accession>
<protein>
    <submittedName>
        <fullName evidence="3">Putative tricarboxylic transport membrane protein</fullName>
    </submittedName>
</protein>
<dbReference type="EMBL" id="FNBL01000023">
    <property type="protein sequence ID" value="SDG47976.1"/>
    <property type="molecule type" value="Genomic_DNA"/>
</dbReference>
<keyword evidence="1" id="KW-0812">Transmembrane</keyword>